<dbReference type="Pfam" id="PF00172">
    <property type="entry name" value="Zn_clus"/>
    <property type="match status" value="1"/>
</dbReference>
<comment type="caution">
    <text evidence="7">The sequence shown here is derived from an EMBL/GenBank/DDBJ whole genome shotgun (WGS) entry which is preliminary data.</text>
</comment>
<dbReference type="STRING" id="303698.A0A1V6TER4"/>
<keyword evidence="8" id="KW-1185">Reference proteome</keyword>
<dbReference type="GO" id="GO:0008270">
    <property type="term" value="F:zinc ion binding"/>
    <property type="evidence" value="ECO:0007669"/>
    <property type="project" value="InterPro"/>
</dbReference>
<evidence type="ECO:0000256" key="3">
    <source>
        <dbReference type="ARBA" id="ARBA00023163"/>
    </source>
</evidence>
<reference evidence="8" key="1">
    <citation type="journal article" date="2017" name="Nat. Microbiol.">
        <title>Global analysis of biosynthetic gene clusters reveals vast potential of secondary metabolite production in Penicillium species.</title>
        <authorList>
            <person name="Nielsen J.C."/>
            <person name="Grijseels S."/>
            <person name="Prigent S."/>
            <person name="Ji B."/>
            <person name="Dainat J."/>
            <person name="Nielsen K.F."/>
            <person name="Frisvad J.C."/>
            <person name="Workman M."/>
            <person name="Nielsen J."/>
        </authorList>
    </citation>
    <scope>NUCLEOTIDE SEQUENCE [LARGE SCALE GENOMIC DNA]</scope>
    <source>
        <strain evidence="8">IBT 24891</strain>
    </source>
</reference>
<evidence type="ECO:0000256" key="4">
    <source>
        <dbReference type="ARBA" id="ARBA00023242"/>
    </source>
</evidence>
<evidence type="ECO:0000313" key="7">
    <source>
        <dbReference type="EMBL" id="OQE24339.1"/>
    </source>
</evidence>
<keyword evidence="2" id="KW-0238">DNA-binding</keyword>
<dbReference type="Proteomes" id="UP000191285">
    <property type="component" value="Unassembled WGS sequence"/>
</dbReference>
<evidence type="ECO:0000256" key="1">
    <source>
        <dbReference type="ARBA" id="ARBA00023015"/>
    </source>
</evidence>
<dbReference type="OrthoDB" id="4491390at2759"/>
<dbReference type="PANTHER" id="PTHR38111:SF11">
    <property type="entry name" value="TRANSCRIPTION FACTOR DOMAIN-CONTAINING PROTEIN-RELATED"/>
    <property type="match status" value="1"/>
</dbReference>
<proteinExistence type="predicted"/>
<gene>
    <name evidence="7" type="ORF">PENSTE_c007G01954</name>
</gene>
<keyword evidence="1" id="KW-0805">Transcription regulation</keyword>
<dbReference type="GO" id="GO:0000981">
    <property type="term" value="F:DNA-binding transcription factor activity, RNA polymerase II-specific"/>
    <property type="evidence" value="ECO:0007669"/>
    <property type="project" value="InterPro"/>
</dbReference>
<protein>
    <recommendedName>
        <fullName evidence="6">Zn(2)-C6 fungal-type domain-containing protein</fullName>
    </recommendedName>
</protein>
<evidence type="ECO:0000256" key="2">
    <source>
        <dbReference type="ARBA" id="ARBA00023125"/>
    </source>
</evidence>
<evidence type="ECO:0000256" key="5">
    <source>
        <dbReference type="SAM" id="MobiDB-lite"/>
    </source>
</evidence>
<keyword evidence="3" id="KW-0804">Transcription</keyword>
<evidence type="ECO:0000259" key="6">
    <source>
        <dbReference type="PROSITE" id="PS50048"/>
    </source>
</evidence>
<dbReference type="PROSITE" id="PS50048">
    <property type="entry name" value="ZN2_CY6_FUNGAL_2"/>
    <property type="match status" value="1"/>
</dbReference>
<dbReference type="InterPro" id="IPR001138">
    <property type="entry name" value="Zn2Cys6_DnaBD"/>
</dbReference>
<sequence length="502" mass="56649">MPGAPWRSHCCNTCRKRKVKCDLQRPECARCLRGGHHCQGYGRAAKFVHTFSESNDGSQVLETEKTPPNIPSYAPSPRDSVPTISSINVNAQIRSQLFSIFIDSYIPSSSPSQISFRCQRSSKLIGSFPSLTDTPKSQLLDRAIAALASVFVGKRFNDINMLNNGVRVYNQAIRTFAQLISRRELPVKEVLCANLIFQLYEIINCTSGFSGWMAHMEGANAVLARHHQNLAGDDISKMLLRHLKLANIFHAIGKSKSALASCPMWQMITPIEENNDLTDEIINILMHCTVLIELVGNANSDPDIQKLKRLCWKLERQTASWYQRLKSISREPLYTTMPDNTEVNLDRKSKHTFPDRYHFIALEVAEAHSLYWAAQLIIYSLSSGLEIKRKSFTQHETTLTESSSFNTKIGSDIHLKNAEFYADQICRGVAYLIQPEMHILGGENLLFPVSMAAQFFHQNGHHDKYQWCQEVFVELESVGLGLSHVLQGTPWSEYRSGEANAL</sequence>
<dbReference type="PANTHER" id="PTHR38111">
    <property type="entry name" value="ZN(2)-C6 FUNGAL-TYPE DOMAIN-CONTAINING PROTEIN-RELATED"/>
    <property type="match status" value="1"/>
</dbReference>
<dbReference type="InterPro" id="IPR053178">
    <property type="entry name" value="Osmoadaptation_assoc"/>
</dbReference>
<feature type="domain" description="Zn(2)-C6 fungal-type" evidence="6">
    <location>
        <begin position="10"/>
        <end position="38"/>
    </location>
</feature>
<dbReference type="GO" id="GO:0003677">
    <property type="term" value="F:DNA binding"/>
    <property type="evidence" value="ECO:0007669"/>
    <property type="project" value="UniProtKB-KW"/>
</dbReference>
<evidence type="ECO:0000313" key="8">
    <source>
        <dbReference type="Proteomes" id="UP000191285"/>
    </source>
</evidence>
<accession>A0A1V6TER4</accession>
<dbReference type="EMBL" id="MLKD01000007">
    <property type="protein sequence ID" value="OQE24339.1"/>
    <property type="molecule type" value="Genomic_DNA"/>
</dbReference>
<dbReference type="Pfam" id="PF11951">
    <property type="entry name" value="Fungal_trans_2"/>
    <property type="match status" value="1"/>
</dbReference>
<feature type="region of interest" description="Disordered" evidence="5">
    <location>
        <begin position="56"/>
        <end position="78"/>
    </location>
</feature>
<keyword evidence="4" id="KW-0539">Nucleus</keyword>
<dbReference type="AlphaFoldDB" id="A0A1V6TER4"/>
<dbReference type="Gene3D" id="4.10.240.10">
    <property type="entry name" value="Zn(2)-C6 fungal-type DNA-binding domain"/>
    <property type="match status" value="1"/>
</dbReference>
<organism evidence="7 8">
    <name type="scientific">Penicillium steckii</name>
    <dbReference type="NCBI Taxonomy" id="303698"/>
    <lineage>
        <taxon>Eukaryota</taxon>
        <taxon>Fungi</taxon>
        <taxon>Dikarya</taxon>
        <taxon>Ascomycota</taxon>
        <taxon>Pezizomycotina</taxon>
        <taxon>Eurotiomycetes</taxon>
        <taxon>Eurotiomycetidae</taxon>
        <taxon>Eurotiales</taxon>
        <taxon>Aspergillaceae</taxon>
        <taxon>Penicillium</taxon>
    </lineage>
</organism>
<dbReference type="SUPFAM" id="SSF57701">
    <property type="entry name" value="Zn2/Cys6 DNA-binding domain"/>
    <property type="match status" value="1"/>
</dbReference>
<dbReference type="InterPro" id="IPR021858">
    <property type="entry name" value="Fun_TF"/>
</dbReference>
<dbReference type="CDD" id="cd00067">
    <property type="entry name" value="GAL4"/>
    <property type="match status" value="1"/>
</dbReference>
<name>A0A1V6TER4_9EURO</name>
<dbReference type="InterPro" id="IPR036864">
    <property type="entry name" value="Zn2-C6_fun-type_DNA-bd_sf"/>
</dbReference>